<name>A0AAE0NZF0_9PEZI</name>
<dbReference type="AlphaFoldDB" id="A0AAE0NZF0"/>
<keyword evidence="3" id="KW-1185">Reference proteome</keyword>
<feature type="region of interest" description="Disordered" evidence="1">
    <location>
        <begin position="1"/>
        <end position="41"/>
    </location>
</feature>
<reference evidence="2" key="2">
    <citation type="submission" date="2023-06" db="EMBL/GenBank/DDBJ databases">
        <authorList>
            <consortium name="Lawrence Berkeley National Laboratory"/>
            <person name="Haridas S."/>
            <person name="Hensen N."/>
            <person name="Bonometti L."/>
            <person name="Westerberg I."/>
            <person name="Brannstrom I.O."/>
            <person name="Guillou S."/>
            <person name="Cros-Aarteil S."/>
            <person name="Calhoun S."/>
            <person name="Kuo A."/>
            <person name="Mondo S."/>
            <person name="Pangilinan J."/>
            <person name="Riley R."/>
            <person name="LaButti K."/>
            <person name="Andreopoulos B."/>
            <person name="Lipzen A."/>
            <person name="Chen C."/>
            <person name="Yanf M."/>
            <person name="Daum C."/>
            <person name="Ng V."/>
            <person name="Clum A."/>
            <person name="Steindorff A."/>
            <person name="Ohm R."/>
            <person name="Martin F."/>
            <person name="Silar P."/>
            <person name="Natvig D."/>
            <person name="Lalanne C."/>
            <person name="Gautier V."/>
            <person name="Ament-velasquez S.L."/>
            <person name="Kruys A."/>
            <person name="Hutchinson M.I."/>
            <person name="Powell A.J."/>
            <person name="Barry K."/>
            <person name="Miller A.N."/>
            <person name="Grigoriev I.V."/>
            <person name="Debuchy R."/>
            <person name="Gladieux P."/>
            <person name="Thoren M.H."/>
            <person name="Johannesson H."/>
        </authorList>
    </citation>
    <scope>NUCLEOTIDE SEQUENCE</scope>
    <source>
        <strain evidence="2">CBS 232.78</strain>
    </source>
</reference>
<dbReference type="EMBL" id="JAULSW010000002">
    <property type="protein sequence ID" value="KAK3390633.1"/>
    <property type="molecule type" value="Genomic_DNA"/>
</dbReference>
<protein>
    <submittedName>
        <fullName evidence="2">Uncharacterized protein</fullName>
    </submittedName>
</protein>
<dbReference type="Proteomes" id="UP001285441">
    <property type="component" value="Unassembled WGS sequence"/>
</dbReference>
<evidence type="ECO:0000256" key="1">
    <source>
        <dbReference type="SAM" id="MobiDB-lite"/>
    </source>
</evidence>
<evidence type="ECO:0000313" key="3">
    <source>
        <dbReference type="Proteomes" id="UP001285441"/>
    </source>
</evidence>
<evidence type="ECO:0000313" key="2">
    <source>
        <dbReference type="EMBL" id="KAK3390633.1"/>
    </source>
</evidence>
<proteinExistence type="predicted"/>
<organism evidence="2 3">
    <name type="scientific">Podospora didyma</name>
    <dbReference type="NCBI Taxonomy" id="330526"/>
    <lineage>
        <taxon>Eukaryota</taxon>
        <taxon>Fungi</taxon>
        <taxon>Dikarya</taxon>
        <taxon>Ascomycota</taxon>
        <taxon>Pezizomycotina</taxon>
        <taxon>Sordariomycetes</taxon>
        <taxon>Sordariomycetidae</taxon>
        <taxon>Sordariales</taxon>
        <taxon>Podosporaceae</taxon>
        <taxon>Podospora</taxon>
    </lineage>
</organism>
<accession>A0AAE0NZF0</accession>
<comment type="caution">
    <text evidence="2">The sequence shown here is derived from an EMBL/GenBank/DDBJ whole genome shotgun (WGS) entry which is preliminary data.</text>
</comment>
<reference evidence="2" key="1">
    <citation type="journal article" date="2023" name="Mol. Phylogenet. Evol.">
        <title>Genome-scale phylogeny and comparative genomics of the fungal order Sordariales.</title>
        <authorList>
            <person name="Hensen N."/>
            <person name="Bonometti L."/>
            <person name="Westerberg I."/>
            <person name="Brannstrom I.O."/>
            <person name="Guillou S."/>
            <person name="Cros-Aarteil S."/>
            <person name="Calhoun S."/>
            <person name="Haridas S."/>
            <person name="Kuo A."/>
            <person name="Mondo S."/>
            <person name="Pangilinan J."/>
            <person name="Riley R."/>
            <person name="LaButti K."/>
            <person name="Andreopoulos B."/>
            <person name="Lipzen A."/>
            <person name="Chen C."/>
            <person name="Yan M."/>
            <person name="Daum C."/>
            <person name="Ng V."/>
            <person name="Clum A."/>
            <person name="Steindorff A."/>
            <person name="Ohm R.A."/>
            <person name="Martin F."/>
            <person name="Silar P."/>
            <person name="Natvig D.O."/>
            <person name="Lalanne C."/>
            <person name="Gautier V."/>
            <person name="Ament-Velasquez S.L."/>
            <person name="Kruys A."/>
            <person name="Hutchinson M.I."/>
            <person name="Powell A.J."/>
            <person name="Barry K."/>
            <person name="Miller A.N."/>
            <person name="Grigoriev I.V."/>
            <person name="Debuchy R."/>
            <person name="Gladieux P."/>
            <person name="Hiltunen Thoren M."/>
            <person name="Johannesson H."/>
        </authorList>
    </citation>
    <scope>NUCLEOTIDE SEQUENCE</scope>
    <source>
        <strain evidence="2">CBS 232.78</strain>
    </source>
</reference>
<gene>
    <name evidence="2" type="ORF">B0H63DRAFT_519844</name>
</gene>
<sequence length="273" mass="30030">MDPFSTPGSAGDGPSRGIPFRGGPAGGDGSPTPAPTAVPNNRPSQLCTPYAINMAFLHAQIATATACFSHPTEVCRNVADTFNRLFWLVDGGITTLSSLPPWSEILAATDAIHDGGLRLRKIEEYMAIKKWPKAVHIAYYLHGVAWNIRMYTTSNGQDGSIRSDTVPDWGPLHEQVGAYARSREDCNHPTANRHCYDAPMHMPLTLRGPGAVDPDSGGQDEGEFTFNDFLAWGRHVSRYGRETGLTNIHHYLAWRENGGEERMLTPVVSFRRR</sequence>